<feature type="region of interest" description="Disordered" evidence="1">
    <location>
        <begin position="634"/>
        <end position="658"/>
    </location>
</feature>
<dbReference type="AlphaFoldDB" id="A0A0D7AA29"/>
<feature type="compositionally biased region" description="Low complexity" evidence="1">
    <location>
        <begin position="105"/>
        <end position="117"/>
    </location>
</feature>
<feature type="region of interest" description="Disordered" evidence="1">
    <location>
        <begin position="131"/>
        <end position="381"/>
    </location>
</feature>
<feature type="compositionally biased region" description="Low complexity" evidence="1">
    <location>
        <begin position="272"/>
        <end position="294"/>
    </location>
</feature>
<feature type="compositionally biased region" description="Basic and acidic residues" evidence="1">
    <location>
        <begin position="207"/>
        <end position="217"/>
    </location>
</feature>
<gene>
    <name evidence="2" type="ORF">FISHEDRAFT_74790</name>
</gene>
<proteinExistence type="predicted"/>
<organism evidence="2 3">
    <name type="scientific">Fistulina hepatica ATCC 64428</name>
    <dbReference type="NCBI Taxonomy" id="1128425"/>
    <lineage>
        <taxon>Eukaryota</taxon>
        <taxon>Fungi</taxon>
        <taxon>Dikarya</taxon>
        <taxon>Basidiomycota</taxon>
        <taxon>Agaricomycotina</taxon>
        <taxon>Agaricomycetes</taxon>
        <taxon>Agaricomycetidae</taxon>
        <taxon>Agaricales</taxon>
        <taxon>Fistulinaceae</taxon>
        <taxon>Fistulina</taxon>
    </lineage>
</organism>
<sequence length="718" mass="74833">MSSLPPSNAPAPSKDAAVLAPAGQADIPTSVAKAAVLQAQQTAKKASPSVLEGEGKGVAATYAKAGLPSKGQVPAPLEGAQGVPVPKGGPVALPNGAVQPSPVPALNTAQPAATATAKTAEWVAPVMGSVLSNKAPNAPYANGTAAVDPKGQKSQMSAPELPWTEVRGARKRATSGARQIDSLSASKGKDIPRDKQGDAYVTGPSPDRTRLAEDDGRTGGTKKRRRTNSPGNRFDVLPVDVTEPTESQGPEQWPALPHKDTPPLGPTVLPNGSLVPSGGLPSSSSTSAPRAASQTRRRRSDTPPGSRRVSQDGPVDSEGHAPNPGAQGQPAAVPGQAPHNAPVQGQGNAGNVPANTAAQFGAGGNQGAPLQNIPPTDTSVAATFPPNSVPFCELIQEVAVGLHPQVAAAWDALPGPKAGIRPWMSRRNINATHTIDVIRADVAHRVNVPPEAVRLYFPTPAGPGSNYSAPNQLLLQFNPELVPAQEALNHIMSMFNNGSHGFRNTAAATYWVIPYTNPHAGSTFMGTIAGLSGLMATDTGLTQRADIPGHVTDDEAFQWWLDTIRVDAMTVNMPGGVPTLHFRVWCDYADYRLAAIDFVCLPSLTEGATVANASRTPRVFARLYTSRASSCRTRRQTAQATRGPMAQVTMKRQDPRTADGVALQEEPLEEMAGGEPVGATAAAEAEEPTFDSANVLCAQLSSGAKYDVQYVFWITVLM</sequence>
<evidence type="ECO:0000313" key="3">
    <source>
        <dbReference type="Proteomes" id="UP000054144"/>
    </source>
</evidence>
<dbReference type="Proteomes" id="UP000054144">
    <property type="component" value="Unassembled WGS sequence"/>
</dbReference>
<evidence type="ECO:0000313" key="2">
    <source>
        <dbReference type="EMBL" id="KIY47264.1"/>
    </source>
</evidence>
<reference evidence="2 3" key="1">
    <citation type="journal article" date="2015" name="Fungal Genet. Biol.">
        <title>Evolution of novel wood decay mechanisms in Agaricales revealed by the genome sequences of Fistulina hepatica and Cylindrobasidium torrendii.</title>
        <authorList>
            <person name="Floudas D."/>
            <person name="Held B.W."/>
            <person name="Riley R."/>
            <person name="Nagy L.G."/>
            <person name="Koehler G."/>
            <person name="Ransdell A.S."/>
            <person name="Younus H."/>
            <person name="Chow J."/>
            <person name="Chiniquy J."/>
            <person name="Lipzen A."/>
            <person name="Tritt A."/>
            <person name="Sun H."/>
            <person name="Haridas S."/>
            <person name="LaButti K."/>
            <person name="Ohm R.A."/>
            <person name="Kues U."/>
            <person name="Blanchette R.A."/>
            <person name="Grigoriev I.V."/>
            <person name="Minto R.E."/>
            <person name="Hibbett D.S."/>
        </authorList>
    </citation>
    <scope>NUCLEOTIDE SEQUENCE [LARGE SCALE GENOMIC DNA]</scope>
    <source>
        <strain evidence="2 3">ATCC 64428</strain>
    </source>
</reference>
<accession>A0A0D7AA29</accession>
<feature type="compositionally biased region" description="Basic and acidic residues" evidence="1">
    <location>
        <begin position="187"/>
        <end position="197"/>
    </location>
</feature>
<feature type="region of interest" description="Disordered" evidence="1">
    <location>
        <begin position="68"/>
        <end position="117"/>
    </location>
</feature>
<keyword evidence="3" id="KW-1185">Reference proteome</keyword>
<name>A0A0D7AA29_9AGAR</name>
<feature type="compositionally biased region" description="Low complexity" evidence="1">
    <location>
        <begin position="321"/>
        <end position="338"/>
    </location>
</feature>
<protein>
    <submittedName>
        <fullName evidence="2">Uncharacterized protein</fullName>
    </submittedName>
</protein>
<evidence type="ECO:0000256" key="1">
    <source>
        <dbReference type="SAM" id="MobiDB-lite"/>
    </source>
</evidence>
<dbReference type="EMBL" id="KN881953">
    <property type="protein sequence ID" value="KIY47264.1"/>
    <property type="molecule type" value="Genomic_DNA"/>
</dbReference>